<proteinExistence type="predicted"/>
<dbReference type="EMBL" id="JAHRIP010018883">
    <property type="protein sequence ID" value="MEQ2286394.1"/>
    <property type="molecule type" value="Genomic_DNA"/>
</dbReference>
<keyword evidence="1" id="KW-0732">Signal</keyword>
<feature type="chain" id="PRO_5046277571" description="Secreted protein" evidence="1">
    <location>
        <begin position="22"/>
        <end position="108"/>
    </location>
</feature>
<evidence type="ECO:0008006" key="4">
    <source>
        <dbReference type="Google" id="ProtNLM"/>
    </source>
</evidence>
<keyword evidence="3" id="KW-1185">Reference proteome</keyword>
<dbReference type="Proteomes" id="UP001469553">
    <property type="component" value="Unassembled WGS sequence"/>
</dbReference>
<gene>
    <name evidence="2" type="ORF">AMECASPLE_002075</name>
</gene>
<evidence type="ECO:0000313" key="3">
    <source>
        <dbReference type="Proteomes" id="UP001469553"/>
    </source>
</evidence>
<name>A0ABV0XY01_9TELE</name>
<protein>
    <recommendedName>
        <fullName evidence="4">Secreted protein</fullName>
    </recommendedName>
</protein>
<evidence type="ECO:0000256" key="1">
    <source>
        <dbReference type="SAM" id="SignalP"/>
    </source>
</evidence>
<feature type="signal peptide" evidence="1">
    <location>
        <begin position="1"/>
        <end position="21"/>
    </location>
</feature>
<sequence length="108" mass="12560">MHQSPCCISLLLLPLLKDTDYCRPETPHNSCSFGYALIQPYSHHNLALGKLTQILMRAPISFFQHIDFENKMFICCLIQCIQPTNRCHDEWTISVIHFTYHYIYVGGL</sequence>
<reference evidence="2 3" key="1">
    <citation type="submission" date="2021-06" db="EMBL/GenBank/DDBJ databases">
        <authorList>
            <person name="Palmer J.M."/>
        </authorList>
    </citation>
    <scope>NUCLEOTIDE SEQUENCE [LARGE SCALE GENOMIC DNA]</scope>
    <source>
        <strain evidence="2 3">AS_MEX2019</strain>
        <tissue evidence="2">Muscle</tissue>
    </source>
</reference>
<accession>A0ABV0XY01</accession>
<comment type="caution">
    <text evidence="2">The sequence shown here is derived from an EMBL/GenBank/DDBJ whole genome shotgun (WGS) entry which is preliminary data.</text>
</comment>
<organism evidence="2 3">
    <name type="scientific">Ameca splendens</name>
    <dbReference type="NCBI Taxonomy" id="208324"/>
    <lineage>
        <taxon>Eukaryota</taxon>
        <taxon>Metazoa</taxon>
        <taxon>Chordata</taxon>
        <taxon>Craniata</taxon>
        <taxon>Vertebrata</taxon>
        <taxon>Euteleostomi</taxon>
        <taxon>Actinopterygii</taxon>
        <taxon>Neopterygii</taxon>
        <taxon>Teleostei</taxon>
        <taxon>Neoteleostei</taxon>
        <taxon>Acanthomorphata</taxon>
        <taxon>Ovalentaria</taxon>
        <taxon>Atherinomorphae</taxon>
        <taxon>Cyprinodontiformes</taxon>
        <taxon>Goodeidae</taxon>
        <taxon>Ameca</taxon>
    </lineage>
</organism>
<evidence type="ECO:0000313" key="2">
    <source>
        <dbReference type="EMBL" id="MEQ2286394.1"/>
    </source>
</evidence>